<sequence length="610" mass="66531">MRVIEVSMERRRNERVRETGDPRENPPTNGIVQHDSHCRSSSQLQGRVGIQARGRIQKTQHLVFKTWHRKSQQICPPGGTYQWTQRRAEENNPHDEASVWRARQRYTQLVQHFYIGTKIKLDPRSELGLFDLGSGKTVQPGVSIRRVIEVGVAAVRHLVGGGGVVSLAGILPVDVDTVEAMEQRERGDVLGGPAPQIVVAHHGGEVGRAGRPAADRHHHLQVGVLLLQRHELPPRAIQRFGLPIGREEESPRLVAQRPVLMRPLVRPKPKPGTCAHPCPFYHRGSETLTLRNQAPLAHSTFPLSTAPRDRVNLLASHQGVPGSIATGRVVPGFSHVRIVLVDDACRRVFSGISRCLPRTCILALLHTHLTSPSSALNNLLLRDAQISLLHSTQHWTALLSVRLPENSAGMKGRGKREIPEKTRKPTASSGTILTCGNPVTRPGIEPDSPLYVAVITLAGGAVDGRVLHGDCAVRLEIGEGVQQVRAHLGGDVVHGVGAVPLHDPAGEVARKYPCTHHASASLPPPSAFALSLPRTIPCMHAYSWIGTEPHSHSPWLAKQVFSNRSAPYLKSAPSASDVIDHVNQPSAVSATARSTRRDQTDASSQLWQTL</sequence>
<gene>
    <name evidence="2" type="ORF">PR048_017568</name>
</gene>
<comment type="caution">
    <text evidence="2">The sequence shown here is derived from an EMBL/GenBank/DDBJ whole genome shotgun (WGS) entry which is preliminary data.</text>
</comment>
<feature type="region of interest" description="Disordered" evidence="1">
    <location>
        <begin position="1"/>
        <end position="31"/>
    </location>
</feature>
<feature type="compositionally biased region" description="Basic and acidic residues" evidence="1">
    <location>
        <begin position="7"/>
        <end position="24"/>
    </location>
</feature>
<accession>A0ABQ9HA42</accession>
<protein>
    <submittedName>
        <fullName evidence="2">Uncharacterized protein</fullName>
    </submittedName>
</protein>
<evidence type="ECO:0000313" key="2">
    <source>
        <dbReference type="EMBL" id="KAJ8881095.1"/>
    </source>
</evidence>
<evidence type="ECO:0000313" key="3">
    <source>
        <dbReference type="Proteomes" id="UP001159363"/>
    </source>
</evidence>
<proteinExistence type="predicted"/>
<evidence type="ECO:0000256" key="1">
    <source>
        <dbReference type="SAM" id="MobiDB-lite"/>
    </source>
</evidence>
<dbReference type="EMBL" id="JARBHB010000006">
    <property type="protein sequence ID" value="KAJ8881095.1"/>
    <property type="molecule type" value="Genomic_DNA"/>
</dbReference>
<dbReference type="Proteomes" id="UP001159363">
    <property type="component" value="Chromosome 5"/>
</dbReference>
<feature type="compositionally biased region" description="Polar residues" evidence="1">
    <location>
        <begin position="601"/>
        <end position="610"/>
    </location>
</feature>
<feature type="compositionally biased region" description="Polar residues" evidence="1">
    <location>
        <begin position="425"/>
        <end position="434"/>
    </location>
</feature>
<organism evidence="2 3">
    <name type="scientific">Dryococelus australis</name>
    <dbReference type="NCBI Taxonomy" id="614101"/>
    <lineage>
        <taxon>Eukaryota</taxon>
        <taxon>Metazoa</taxon>
        <taxon>Ecdysozoa</taxon>
        <taxon>Arthropoda</taxon>
        <taxon>Hexapoda</taxon>
        <taxon>Insecta</taxon>
        <taxon>Pterygota</taxon>
        <taxon>Neoptera</taxon>
        <taxon>Polyneoptera</taxon>
        <taxon>Phasmatodea</taxon>
        <taxon>Verophasmatodea</taxon>
        <taxon>Anareolatae</taxon>
        <taxon>Phasmatidae</taxon>
        <taxon>Eurycanthinae</taxon>
        <taxon>Dryococelus</taxon>
    </lineage>
</organism>
<reference evidence="2 3" key="1">
    <citation type="submission" date="2023-02" db="EMBL/GenBank/DDBJ databases">
        <title>LHISI_Scaffold_Assembly.</title>
        <authorList>
            <person name="Stuart O.P."/>
            <person name="Cleave R."/>
            <person name="Magrath M.J.L."/>
            <person name="Mikheyev A.S."/>
        </authorList>
    </citation>
    <scope>NUCLEOTIDE SEQUENCE [LARGE SCALE GENOMIC DNA]</scope>
    <source>
        <strain evidence="2">Daus_M_001</strain>
        <tissue evidence="2">Leg muscle</tissue>
    </source>
</reference>
<keyword evidence="3" id="KW-1185">Reference proteome</keyword>
<name>A0ABQ9HA42_9NEOP</name>
<feature type="region of interest" description="Disordered" evidence="1">
    <location>
        <begin position="588"/>
        <end position="610"/>
    </location>
</feature>
<feature type="region of interest" description="Disordered" evidence="1">
    <location>
        <begin position="409"/>
        <end position="438"/>
    </location>
</feature>